<dbReference type="SUPFAM" id="SSF74982">
    <property type="entry name" value="Small protein B (SmpB)"/>
    <property type="match status" value="1"/>
</dbReference>
<evidence type="ECO:0000256" key="3">
    <source>
        <dbReference type="HAMAP-Rule" id="MF_00023"/>
    </source>
</evidence>
<dbReference type="NCBIfam" id="TIGR00086">
    <property type="entry name" value="smpB"/>
    <property type="match status" value="1"/>
</dbReference>
<dbReference type="RefSeq" id="WP_344307039.1">
    <property type="nucleotide sequence ID" value="NZ_BAAANO010000005.1"/>
</dbReference>
<dbReference type="NCBIfam" id="NF003843">
    <property type="entry name" value="PRK05422.1"/>
    <property type="match status" value="1"/>
</dbReference>
<keyword evidence="1 3" id="KW-0963">Cytoplasm</keyword>
<feature type="compositionally biased region" description="Basic and acidic residues" evidence="4">
    <location>
        <begin position="162"/>
        <end position="175"/>
    </location>
</feature>
<keyword evidence="2 3" id="KW-0694">RNA-binding</keyword>
<dbReference type="InterPro" id="IPR000037">
    <property type="entry name" value="SsrA-bd_prot"/>
</dbReference>
<feature type="region of interest" description="Disordered" evidence="4">
    <location>
        <begin position="1"/>
        <end position="36"/>
    </location>
</feature>
<evidence type="ECO:0000256" key="1">
    <source>
        <dbReference type="ARBA" id="ARBA00022490"/>
    </source>
</evidence>
<dbReference type="InterPro" id="IPR023620">
    <property type="entry name" value="SmpB"/>
</dbReference>
<dbReference type="Proteomes" id="UP001500755">
    <property type="component" value="Unassembled WGS sequence"/>
</dbReference>
<proteinExistence type="inferred from homology"/>
<comment type="caution">
    <text evidence="5">The sequence shown here is derived from an EMBL/GenBank/DDBJ whole genome shotgun (WGS) entry which is preliminary data.</text>
</comment>
<comment type="function">
    <text evidence="3">Required for rescue of stalled ribosomes mediated by trans-translation. Binds to transfer-messenger RNA (tmRNA), required for stable association of tmRNA with ribosomes. tmRNA and SmpB together mimic tRNA shape, replacing the anticodon stem-loop with SmpB. tmRNA is encoded by the ssrA gene; the 2 termini fold to resemble tRNA(Ala) and it encodes a 'tag peptide', a short internal open reading frame. During trans-translation Ala-aminoacylated tmRNA acts like a tRNA, entering the A-site of stalled ribosomes, displacing the stalled mRNA. The ribosome then switches to translate the ORF on the tmRNA; the nascent peptide is terminated with the 'tag peptide' encoded by the tmRNA and targeted for degradation. The ribosome is freed to recommence translation, which seems to be the essential function of trans-translation.</text>
</comment>
<dbReference type="InterPro" id="IPR020081">
    <property type="entry name" value="SsrA-bd_prot_CS"/>
</dbReference>
<dbReference type="HAMAP" id="MF_00023">
    <property type="entry name" value="SmpB"/>
    <property type="match status" value="1"/>
</dbReference>
<keyword evidence="6" id="KW-1185">Reference proteome</keyword>
<evidence type="ECO:0000256" key="4">
    <source>
        <dbReference type="SAM" id="MobiDB-lite"/>
    </source>
</evidence>
<evidence type="ECO:0000256" key="2">
    <source>
        <dbReference type="ARBA" id="ARBA00022884"/>
    </source>
</evidence>
<comment type="similarity">
    <text evidence="3">Belongs to the SmpB family.</text>
</comment>
<evidence type="ECO:0000313" key="6">
    <source>
        <dbReference type="Proteomes" id="UP001500755"/>
    </source>
</evidence>
<gene>
    <name evidence="3 5" type="primary">smpB</name>
    <name evidence="5" type="ORF">GCM10009755_07200</name>
</gene>
<organism evidence="5 6">
    <name type="scientific">Brevibacterium samyangense</name>
    <dbReference type="NCBI Taxonomy" id="366888"/>
    <lineage>
        <taxon>Bacteria</taxon>
        <taxon>Bacillati</taxon>
        <taxon>Actinomycetota</taxon>
        <taxon>Actinomycetes</taxon>
        <taxon>Micrococcales</taxon>
        <taxon>Brevibacteriaceae</taxon>
        <taxon>Brevibacterium</taxon>
    </lineage>
</organism>
<name>A0ABP5EKZ4_9MICO</name>
<dbReference type="EMBL" id="BAAANO010000005">
    <property type="protein sequence ID" value="GAA2001338.1"/>
    <property type="molecule type" value="Genomic_DNA"/>
</dbReference>
<feature type="region of interest" description="Disordered" evidence="4">
    <location>
        <begin position="162"/>
        <end position="184"/>
    </location>
</feature>
<dbReference type="Pfam" id="PF01668">
    <property type="entry name" value="SmpB"/>
    <property type="match status" value="1"/>
</dbReference>
<protein>
    <recommendedName>
        <fullName evidence="3">SsrA-binding protein</fullName>
    </recommendedName>
    <alternativeName>
        <fullName evidence="3">Small protein B</fullName>
    </alternativeName>
</protein>
<accession>A0ABP5EKZ4</accession>
<dbReference type="CDD" id="cd09294">
    <property type="entry name" value="SmpB"/>
    <property type="match status" value="1"/>
</dbReference>
<dbReference type="PANTHER" id="PTHR30308">
    <property type="entry name" value="TMRNA-BINDING COMPONENT OF TRANS-TRANSLATION TAGGING COMPLEX"/>
    <property type="match status" value="1"/>
</dbReference>
<feature type="compositionally biased region" description="Basic residues" evidence="4">
    <location>
        <begin position="1"/>
        <end position="22"/>
    </location>
</feature>
<evidence type="ECO:0000313" key="5">
    <source>
        <dbReference type="EMBL" id="GAA2001338.1"/>
    </source>
</evidence>
<dbReference type="PANTHER" id="PTHR30308:SF2">
    <property type="entry name" value="SSRA-BINDING PROTEIN"/>
    <property type="match status" value="1"/>
</dbReference>
<sequence length="184" mass="20920">MAKKNAAKKNAAKKNAAKKAGSKKSPANSGPVREKKVIAKNRKARYDYHIEDTYEAGLVLTGTEVKSLREGRASLVDGFGLLFQGEAWLEGVYIPEYLQGTWTNHAARRRRKMLLHRSEILKISHKLKESGRTLVPLELYFDGSKAKVEIAIARGKKDWDKRQTLREQQDNREAQRAMSLRARM</sequence>
<reference evidence="6" key="1">
    <citation type="journal article" date="2019" name="Int. J. Syst. Evol. Microbiol.">
        <title>The Global Catalogue of Microorganisms (GCM) 10K type strain sequencing project: providing services to taxonomists for standard genome sequencing and annotation.</title>
        <authorList>
            <consortium name="The Broad Institute Genomics Platform"/>
            <consortium name="The Broad Institute Genome Sequencing Center for Infectious Disease"/>
            <person name="Wu L."/>
            <person name="Ma J."/>
        </authorList>
    </citation>
    <scope>NUCLEOTIDE SEQUENCE [LARGE SCALE GENOMIC DNA]</scope>
    <source>
        <strain evidence="6">JCM 14546</strain>
    </source>
</reference>
<comment type="subcellular location">
    <subcellularLocation>
        <location evidence="3">Cytoplasm</location>
    </subcellularLocation>
    <text evidence="3">The tmRNA-SmpB complex associates with stalled 70S ribosomes.</text>
</comment>
<dbReference type="PROSITE" id="PS01317">
    <property type="entry name" value="SSRP"/>
    <property type="match status" value="1"/>
</dbReference>
<dbReference type="Gene3D" id="2.40.280.10">
    <property type="match status" value="1"/>
</dbReference>